<dbReference type="Proteomes" id="UP000694419">
    <property type="component" value="Unplaced"/>
</dbReference>
<keyword evidence="7" id="KW-1185">Reference proteome</keyword>
<feature type="compositionally biased region" description="Low complexity" evidence="3">
    <location>
        <begin position="59"/>
        <end position="69"/>
    </location>
</feature>
<dbReference type="PANTHER" id="PTHR15231">
    <property type="entry name" value="PHOSPHATIDYLINOSITOL N-ACETYLGLUCOSAMINYLTRANSFERASE SUBUNIT H"/>
    <property type="match status" value="1"/>
</dbReference>
<accession>A0A8C3JTJ1</accession>
<organism evidence="6 7">
    <name type="scientific">Calidris pygmaea</name>
    <name type="common">Spoon-billed sandpiper</name>
    <dbReference type="NCBI Taxonomy" id="425635"/>
    <lineage>
        <taxon>Eukaryota</taxon>
        <taxon>Metazoa</taxon>
        <taxon>Chordata</taxon>
        <taxon>Craniata</taxon>
        <taxon>Vertebrata</taxon>
        <taxon>Euteleostomi</taxon>
        <taxon>Archelosauria</taxon>
        <taxon>Archosauria</taxon>
        <taxon>Dinosauria</taxon>
        <taxon>Saurischia</taxon>
        <taxon>Theropoda</taxon>
        <taxon>Coelurosauria</taxon>
        <taxon>Aves</taxon>
        <taxon>Neognathae</taxon>
        <taxon>Neoaves</taxon>
        <taxon>Charadriiformes</taxon>
        <taxon>Scolopacidae</taxon>
        <taxon>Calidris</taxon>
    </lineage>
</organism>
<protein>
    <submittedName>
        <fullName evidence="6">Phosphatidylinositol glycan anchor biosynthesis class H</fullName>
    </submittedName>
</protein>
<dbReference type="Pfam" id="PF10181">
    <property type="entry name" value="PIG-H"/>
    <property type="match status" value="1"/>
</dbReference>
<dbReference type="AlphaFoldDB" id="A0A8C3JTJ1"/>
<sequence>MKQPEEASGELSASLCRPRELPMPSRITERRLERLPRPGQSSGPAAGAGGAPLGGESRSGPASPPLTSAPAPPAPPRQPEARGWAARRGGPGRARRFRRGGMEERRYRSASGAPIALQRRQHSASCRELAVRCPRLRLRSLSAATSAAWLAAYGLFALTENSMVLSAAIIVTLIGLIVYLHFVKIDQESLLVIGSLGIQVTSSYASGKESTTFIEMSQVKDVVINEAIHMQKVIYYLCILLQDPGDPQGVSEVVPLFQTMFQIPARRIICEQRKSHVGWLPHSCLLVQSLDEFINC</sequence>
<reference evidence="6" key="1">
    <citation type="submission" date="2025-08" db="UniProtKB">
        <authorList>
            <consortium name="Ensembl"/>
        </authorList>
    </citation>
    <scope>IDENTIFICATION</scope>
</reference>
<evidence type="ECO:0000313" key="7">
    <source>
        <dbReference type="Proteomes" id="UP000694419"/>
    </source>
</evidence>
<feature type="domain" description="Phosphatidylinositol N-acetylglucosaminyltransferase subunit H conserved" evidence="5">
    <location>
        <begin position="189"/>
        <end position="258"/>
    </location>
</feature>
<keyword evidence="4" id="KW-0812">Transmembrane</keyword>
<dbReference type="PANTHER" id="PTHR15231:SF1">
    <property type="entry name" value="PHOSPHATIDYLINOSITOL N-ACETYLGLUCOSAMINYLTRANSFERASE SUBUNIT H"/>
    <property type="match status" value="1"/>
</dbReference>
<evidence type="ECO:0000313" key="6">
    <source>
        <dbReference type="Ensembl" id="ENSCPGP00000010581.1"/>
    </source>
</evidence>
<keyword evidence="4" id="KW-0472">Membrane</keyword>
<keyword evidence="4" id="KW-1133">Transmembrane helix</keyword>
<comment type="similarity">
    <text evidence="2">Belongs to the PIGH family.</text>
</comment>
<evidence type="ECO:0000259" key="5">
    <source>
        <dbReference type="Pfam" id="PF10181"/>
    </source>
</evidence>
<feature type="transmembrane region" description="Helical" evidence="4">
    <location>
        <begin position="141"/>
        <end position="158"/>
    </location>
</feature>
<reference evidence="6" key="2">
    <citation type="submission" date="2025-09" db="UniProtKB">
        <authorList>
            <consortium name="Ensembl"/>
        </authorList>
    </citation>
    <scope>IDENTIFICATION</scope>
</reference>
<evidence type="ECO:0000256" key="4">
    <source>
        <dbReference type="SAM" id="Phobius"/>
    </source>
</evidence>
<feature type="region of interest" description="Disordered" evidence="3">
    <location>
        <begin position="1"/>
        <end position="113"/>
    </location>
</feature>
<dbReference type="UniPathway" id="UPA00196"/>
<dbReference type="InterPro" id="IPR019328">
    <property type="entry name" value="PIGH-H_dom"/>
</dbReference>
<evidence type="ECO:0000256" key="2">
    <source>
        <dbReference type="ARBA" id="ARBA00009610"/>
    </source>
</evidence>
<feature type="compositionally biased region" description="Basic and acidic residues" evidence="3">
    <location>
        <begin position="27"/>
        <end position="36"/>
    </location>
</feature>
<dbReference type="GO" id="GO:0006506">
    <property type="term" value="P:GPI anchor biosynthetic process"/>
    <property type="evidence" value="ECO:0007669"/>
    <property type="project" value="UniProtKB-UniPathway"/>
</dbReference>
<evidence type="ECO:0000256" key="1">
    <source>
        <dbReference type="ARBA" id="ARBA00004687"/>
    </source>
</evidence>
<dbReference type="InterPro" id="IPR044215">
    <property type="entry name" value="PIG-H"/>
</dbReference>
<dbReference type="GO" id="GO:0000506">
    <property type="term" value="C:glycosylphosphatidylinositol-N-acetylglucosaminyltransferase (GPI-GnT) complex"/>
    <property type="evidence" value="ECO:0007669"/>
    <property type="project" value="InterPro"/>
</dbReference>
<feature type="transmembrane region" description="Helical" evidence="4">
    <location>
        <begin position="164"/>
        <end position="183"/>
    </location>
</feature>
<evidence type="ECO:0000256" key="3">
    <source>
        <dbReference type="SAM" id="MobiDB-lite"/>
    </source>
</evidence>
<dbReference type="Ensembl" id="ENSCPGT00000011612.1">
    <property type="protein sequence ID" value="ENSCPGP00000010581.1"/>
    <property type="gene ID" value="ENSCPGG00000007533.1"/>
</dbReference>
<proteinExistence type="inferred from homology"/>
<comment type="pathway">
    <text evidence="1">Glycolipid biosynthesis; glycosylphosphatidylinositol-anchor biosynthesis.</text>
</comment>
<name>A0A8C3JTJ1_9CHAR</name>